<keyword evidence="4" id="KW-1185">Reference proteome</keyword>
<dbReference type="AlphaFoldDB" id="A0A0D0CGZ8"/>
<keyword evidence="2" id="KW-0812">Transmembrane</keyword>
<sequence length="194" mass="21528">MTSQEFSCPVNSLCLPYESYSDFLHELSARTIAPAVIGLMLYGIFIVLFSISIYIFRRRFLPGKFYVVATILFFTLATMSTAIELAQIFTSPLGPTVFVNPIPSEFRPGLFEHLQIALESIFIVSGLLSDALLITPISEDVSINARAIWNVPLPDQIADAIQMHRTTRGFLEGKTATDDDEKTAAKTQAAKQME</sequence>
<name>A0A0D0CGZ8_9AGAR</name>
<evidence type="ECO:0000313" key="3">
    <source>
        <dbReference type="EMBL" id="KIK54243.1"/>
    </source>
</evidence>
<keyword evidence="2" id="KW-0472">Membrane</keyword>
<evidence type="ECO:0000256" key="2">
    <source>
        <dbReference type="SAM" id="Phobius"/>
    </source>
</evidence>
<accession>A0A0D0CGZ8</accession>
<feature type="transmembrane region" description="Helical" evidence="2">
    <location>
        <begin position="65"/>
        <end position="83"/>
    </location>
</feature>
<dbReference type="HOGENOM" id="CLU_1402592_0_0_1"/>
<dbReference type="Proteomes" id="UP000053593">
    <property type="component" value="Unassembled WGS sequence"/>
</dbReference>
<dbReference type="EMBL" id="KN834818">
    <property type="protein sequence ID" value="KIK54243.1"/>
    <property type="molecule type" value="Genomic_DNA"/>
</dbReference>
<evidence type="ECO:0000256" key="1">
    <source>
        <dbReference type="SAM" id="MobiDB-lite"/>
    </source>
</evidence>
<keyword evidence="2" id="KW-1133">Transmembrane helix</keyword>
<evidence type="ECO:0000313" key="4">
    <source>
        <dbReference type="Proteomes" id="UP000053593"/>
    </source>
</evidence>
<feature type="compositionally biased region" description="Low complexity" evidence="1">
    <location>
        <begin position="185"/>
        <end position="194"/>
    </location>
</feature>
<protein>
    <submittedName>
        <fullName evidence="3">Uncharacterized protein</fullName>
    </submittedName>
</protein>
<feature type="region of interest" description="Disordered" evidence="1">
    <location>
        <begin position="171"/>
        <end position="194"/>
    </location>
</feature>
<feature type="transmembrane region" description="Helical" evidence="2">
    <location>
        <begin position="32"/>
        <end position="56"/>
    </location>
</feature>
<reference evidence="3 4" key="1">
    <citation type="submission" date="2014-04" db="EMBL/GenBank/DDBJ databases">
        <title>Evolutionary Origins and Diversification of the Mycorrhizal Mutualists.</title>
        <authorList>
            <consortium name="DOE Joint Genome Institute"/>
            <consortium name="Mycorrhizal Genomics Consortium"/>
            <person name="Kohler A."/>
            <person name="Kuo A."/>
            <person name="Nagy L.G."/>
            <person name="Floudas D."/>
            <person name="Copeland A."/>
            <person name="Barry K.W."/>
            <person name="Cichocki N."/>
            <person name="Veneault-Fourrey C."/>
            <person name="LaButti K."/>
            <person name="Lindquist E.A."/>
            <person name="Lipzen A."/>
            <person name="Lundell T."/>
            <person name="Morin E."/>
            <person name="Murat C."/>
            <person name="Riley R."/>
            <person name="Ohm R."/>
            <person name="Sun H."/>
            <person name="Tunlid A."/>
            <person name="Henrissat B."/>
            <person name="Grigoriev I.V."/>
            <person name="Hibbett D.S."/>
            <person name="Martin F."/>
        </authorList>
    </citation>
    <scope>NUCLEOTIDE SEQUENCE [LARGE SCALE GENOMIC DNA]</scope>
    <source>
        <strain evidence="3 4">FD-317 M1</strain>
    </source>
</reference>
<gene>
    <name evidence="3" type="ORF">GYMLUDRAFT_249701</name>
</gene>
<organism evidence="3 4">
    <name type="scientific">Collybiopsis luxurians FD-317 M1</name>
    <dbReference type="NCBI Taxonomy" id="944289"/>
    <lineage>
        <taxon>Eukaryota</taxon>
        <taxon>Fungi</taxon>
        <taxon>Dikarya</taxon>
        <taxon>Basidiomycota</taxon>
        <taxon>Agaricomycotina</taxon>
        <taxon>Agaricomycetes</taxon>
        <taxon>Agaricomycetidae</taxon>
        <taxon>Agaricales</taxon>
        <taxon>Marasmiineae</taxon>
        <taxon>Omphalotaceae</taxon>
        <taxon>Collybiopsis</taxon>
        <taxon>Collybiopsis luxurians</taxon>
    </lineage>
</organism>
<proteinExistence type="predicted"/>